<evidence type="ECO:0000256" key="2">
    <source>
        <dbReference type="ARBA" id="ARBA00023210"/>
    </source>
</evidence>
<evidence type="ECO:0000256" key="3">
    <source>
        <dbReference type="ARBA" id="ARBA00023306"/>
    </source>
</evidence>
<keyword evidence="2 5" id="KW-0717">Septation</keyword>
<feature type="region of interest" description="Disordered" evidence="6">
    <location>
        <begin position="21"/>
        <end position="57"/>
    </location>
</feature>
<dbReference type="InterPro" id="IPR007561">
    <property type="entry name" value="Cell_div_SepF/SepF-rel"/>
</dbReference>
<dbReference type="Proteomes" id="UP000287609">
    <property type="component" value="Unassembled WGS sequence"/>
</dbReference>
<dbReference type="HAMAP" id="MF_01197">
    <property type="entry name" value="SepF"/>
    <property type="match status" value="1"/>
</dbReference>
<evidence type="ECO:0000256" key="1">
    <source>
        <dbReference type="ARBA" id="ARBA00022618"/>
    </source>
</evidence>
<sequence length="154" mass="16950">MAGFVKNAMSYLGMSDVVDEDDESFDQEDNIAQPEYTAEEDVKPIATTSTSSESSYKLSKPFQNRVTRITTIHPKEYKDAQMVGRALRDGTPVVLNLTGVPQADAYRIIDFSAGVVFGLQGSLECVTKRVYLLSPPSVNIVSKDDELDSELFAD</sequence>
<evidence type="ECO:0000313" key="7">
    <source>
        <dbReference type="EMBL" id="RSX55662.1"/>
    </source>
</evidence>
<protein>
    <recommendedName>
        <fullName evidence="5">Cell division protein SepF</fullName>
    </recommendedName>
</protein>
<gene>
    <name evidence="5" type="primary">sepF</name>
    <name evidence="7" type="ORF">D2E26_0225</name>
</gene>
<comment type="function">
    <text evidence="4 5">Cell division protein that is part of the divisome complex and is recruited early to the Z-ring. Probably stimulates Z-ring formation, perhaps through the cross-linking of FtsZ protofilaments. Its function overlaps with FtsA.</text>
</comment>
<evidence type="ECO:0000313" key="8">
    <source>
        <dbReference type="Proteomes" id="UP000287609"/>
    </source>
</evidence>
<dbReference type="InterPro" id="IPR038594">
    <property type="entry name" value="SepF-like_sf"/>
</dbReference>
<keyword evidence="3 5" id="KW-0131">Cell cycle</keyword>
<dbReference type="GO" id="GO:0005737">
    <property type="term" value="C:cytoplasm"/>
    <property type="evidence" value="ECO:0007669"/>
    <property type="project" value="UniProtKB-SubCell"/>
</dbReference>
<dbReference type="OrthoDB" id="3731101at2"/>
<evidence type="ECO:0000256" key="4">
    <source>
        <dbReference type="ARBA" id="ARBA00044936"/>
    </source>
</evidence>
<dbReference type="PANTHER" id="PTHR35798">
    <property type="entry name" value="CELL DIVISION PROTEIN SEPF"/>
    <property type="match status" value="1"/>
</dbReference>
<evidence type="ECO:0000256" key="5">
    <source>
        <dbReference type="HAMAP-Rule" id="MF_01197"/>
    </source>
</evidence>
<dbReference type="InterPro" id="IPR023052">
    <property type="entry name" value="Cell_div_SepF"/>
</dbReference>
<keyword evidence="1 5" id="KW-0132">Cell division</keyword>
<dbReference type="GO" id="GO:0043093">
    <property type="term" value="P:FtsZ-dependent cytokinesis"/>
    <property type="evidence" value="ECO:0007669"/>
    <property type="project" value="UniProtKB-UniRule"/>
</dbReference>
<comment type="caution">
    <text evidence="7">The sequence shown here is derived from an EMBL/GenBank/DDBJ whole genome shotgun (WGS) entry which is preliminary data.</text>
</comment>
<keyword evidence="5" id="KW-0963">Cytoplasm</keyword>
<dbReference type="RefSeq" id="WP_125962874.1">
    <property type="nucleotide sequence ID" value="NZ_QXGM01000001.1"/>
</dbReference>
<organism evidence="7 8">
    <name type="scientific">Bifidobacterium dolichotidis</name>
    <dbReference type="NCBI Taxonomy" id="2306976"/>
    <lineage>
        <taxon>Bacteria</taxon>
        <taxon>Bacillati</taxon>
        <taxon>Actinomycetota</taxon>
        <taxon>Actinomycetes</taxon>
        <taxon>Bifidobacteriales</taxon>
        <taxon>Bifidobacteriaceae</taxon>
        <taxon>Bifidobacterium</taxon>
    </lineage>
</organism>
<dbReference type="EMBL" id="QXGM01000001">
    <property type="protein sequence ID" value="RSX55662.1"/>
    <property type="molecule type" value="Genomic_DNA"/>
</dbReference>
<dbReference type="Gene3D" id="3.30.110.150">
    <property type="entry name" value="SepF-like protein"/>
    <property type="match status" value="1"/>
</dbReference>
<accession>A0A430FRZ9</accession>
<name>A0A430FRZ9_9BIFI</name>
<dbReference type="PANTHER" id="PTHR35798:SF1">
    <property type="entry name" value="CELL DIVISION PROTEIN SEPF"/>
    <property type="match status" value="1"/>
</dbReference>
<reference evidence="7 8" key="1">
    <citation type="submission" date="2018-09" db="EMBL/GenBank/DDBJ databases">
        <title>Characterization of the phylogenetic diversity of five novel species belonging to the genus Bifidobacterium.</title>
        <authorList>
            <person name="Lugli G.A."/>
            <person name="Duranti S."/>
            <person name="Milani C."/>
        </authorList>
    </citation>
    <scope>NUCLEOTIDE SEQUENCE [LARGE SCALE GENOMIC DNA]</scope>
    <source>
        <strain evidence="7 8">2036B</strain>
    </source>
</reference>
<comment type="subunit">
    <text evidence="5">Homodimer. Interacts with FtsZ.</text>
</comment>
<dbReference type="AlphaFoldDB" id="A0A430FRZ9"/>
<keyword evidence="8" id="KW-1185">Reference proteome</keyword>
<dbReference type="GO" id="GO:0000917">
    <property type="term" value="P:division septum assembly"/>
    <property type="evidence" value="ECO:0007669"/>
    <property type="project" value="UniProtKB-KW"/>
</dbReference>
<proteinExistence type="inferred from homology"/>
<evidence type="ECO:0000256" key="6">
    <source>
        <dbReference type="SAM" id="MobiDB-lite"/>
    </source>
</evidence>
<dbReference type="Pfam" id="PF04472">
    <property type="entry name" value="SepF"/>
    <property type="match status" value="1"/>
</dbReference>
<comment type="subcellular location">
    <subcellularLocation>
        <location evidence="5">Cytoplasm</location>
    </subcellularLocation>
    <text evidence="5">Localizes to the division site, in a FtsZ-dependent manner.</text>
</comment>
<comment type="similarity">
    <text evidence="5">Belongs to the SepF family.</text>
</comment>